<dbReference type="Proteomes" id="UP000219285">
    <property type="component" value="Chromosome"/>
</dbReference>
<accession>A0A6M4MH71</accession>
<gene>
    <name evidence="2" type="ORF">CA267_012410</name>
</gene>
<keyword evidence="1" id="KW-0175">Coiled coil</keyword>
<dbReference type="KEGG" id="apel:CA267_012410"/>
<organism evidence="2 3">
    <name type="scientific">Alteromonas pelagimontana</name>
    <dbReference type="NCBI Taxonomy" id="1858656"/>
    <lineage>
        <taxon>Bacteria</taxon>
        <taxon>Pseudomonadati</taxon>
        <taxon>Pseudomonadota</taxon>
        <taxon>Gammaproteobacteria</taxon>
        <taxon>Alteromonadales</taxon>
        <taxon>Alteromonadaceae</taxon>
        <taxon>Alteromonas/Salinimonas group</taxon>
        <taxon>Alteromonas</taxon>
    </lineage>
</organism>
<name>A0A6M4MH71_9ALTE</name>
<protein>
    <submittedName>
        <fullName evidence="2">Uncharacterized protein</fullName>
    </submittedName>
</protein>
<dbReference type="EMBL" id="CP052766">
    <property type="protein sequence ID" value="QJR81526.1"/>
    <property type="molecule type" value="Genomic_DNA"/>
</dbReference>
<evidence type="ECO:0000313" key="3">
    <source>
        <dbReference type="Proteomes" id="UP000219285"/>
    </source>
</evidence>
<evidence type="ECO:0000256" key="1">
    <source>
        <dbReference type="SAM" id="Coils"/>
    </source>
</evidence>
<reference evidence="3" key="1">
    <citation type="submission" date="2014-12" db="EMBL/GenBank/DDBJ databases">
        <title>Complete genome sequence of a multi-drug resistant Klebsiella pneumoniae.</title>
        <authorList>
            <person name="Hua X."/>
            <person name="Chen Q."/>
            <person name="Li X."/>
            <person name="Feng Y."/>
            <person name="Ruan Z."/>
            <person name="Yu Y."/>
        </authorList>
    </citation>
    <scope>NUCLEOTIDE SEQUENCE [LARGE SCALE GENOMIC DNA]</scope>
    <source>
        <strain evidence="3">5.12</strain>
    </source>
</reference>
<sequence>MDSKKFNFAELEEKYSEAQENIQRERELNTLLLSQLHSAQEELEYRVKKENDTVYKITDLERRLTKYKQKEKCLLNELTWLRTVVRFAHELLWKRSWSFRRKIKKDVQLISERKTFDREFYISSYPDIKFSKLSPEEHYLLHGAYEGRKPSDKFETLYYIHAHADIAQSGVQPIIHFLKFGEAEERRINKKGD</sequence>
<proteinExistence type="predicted"/>
<dbReference type="RefSeq" id="WP_075607272.1">
    <property type="nucleotide sequence ID" value="NZ_CP052766.1"/>
</dbReference>
<feature type="coiled-coil region" evidence="1">
    <location>
        <begin position="1"/>
        <end position="28"/>
    </location>
</feature>
<dbReference type="OrthoDB" id="9816424at2"/>
<evidence type="ECO:0000313" key="2">
    <source>
        <dbReference type="EMBL" id="QJR81526.1"/>
    </source>
</evidence>
<keyword evidence="3" id="KW-1185">Reference proteome</keyword>
<reference evidence="2 3" key="2">
    <citation type="submission" date="2020-04" db="EMBL/GenBank/DDBJ databases">
        <title>Complete genome sequence of Alteromonas pelagimontana 5.12T.</title>
        <authorList>
            <person name="Sinha R.K."/>
            <person name="Krishnan K.P."/>
            <person name="Kurian J.P."/>
        </authorList>
    </citation>
    <scope>NUCLEOTIDE SEQUENCE [LARGE SCALE GENOMIC DNA]</scope>
    <source>
        <strain evidence="2 3">5.12</strain>
    </source>
</reference>
<dbReference type="AlphaFoldDB" id="A0A6M4MH71"/>